<dbReference type="CDD" id="cd16913">
    <property type="entry name" value="YkuD_like"/>
    <property type="match status" value="1"/>
</dbReference>
<evidence type="ECO:0000256" key="6">
    <source>
        <dbReference type="ARBA" id="ARBA00023316"/>
    </source>
</evidence>
<dbReference type="InterPro" id="IPR050979">
    <property type="entry name" value="LD-transpeptidase"/>
</dbReference>
<keyword evidence="11" id="KW-1185">Reference proteome</keyword>
<keyword evidence="4 7" id="KW-0133">Cell shape</keyword>
<dbReference type="GO" id="GO:0018104">
    <property type="term" value="P:peptidoglycan-protein cross-linking"/>
    <property type="evidence" value="ECO:0007669"/>
    <property type="project" value="TreeGrafter"/>
</dbReference>
<evidence type="ECO:0000256" key="3">
    <source>
        <dbReference type="ARBA" id="ARBA00022679"/>
    </source>
</evidence>
<protein>
    <submittedName>
        <fullName evidence="10">L,D-transpeptidase-like protein</fullName>
    </submittedName>
</protein>
<accession>A0A4R8DP89</accession>
<feature type="active site" description="Nucleophile" evidence="7">
    <location>
        <position position="162"/>
    </location>
</feature>
<evidence type="ECO:0000256" key="4">
    <source>
        <dbReference type="ARBA" id="ARBA00022960"/>
    </source>
</evidence>
<feature type="active site" description="Proton donor/acceptor" evidence="7">
    <location>
        <position position="142"/>
    </location>
</feature>
<dbReference type="GO" id="GO:0071555">
    <property type="term" value="P:cell wall organization"/>
    <property type="evidence" value="ECO:0007669"/>
    <property type="project" value="UniProtKB-UniRule"/>
</dbReference>
<organism evidence="10 11">
    <name type="scientific">Dinghuibacter silviterrae</name>
    <dbReference type="NCBI Taxonomy" id="1539049"/>
    <lineage>
        <taxon>Bacteria</taxon>
        <taxon>Pseudomonadati</taxon>
        <taxon>Bacteroidota</taxon>
        <taxon>Chitinophagia</taxon>
        <taxon>Chitinophagales</taxon>
        <taxon>Chitinophagaceae</taxon>
        <taxon>Dinghuibacter</taxon>
    </lineage>
</organism>
<keyword evidence="8" id="KW-0732">Signal</keyword>
<dbReference type="GO" id="GO:0016740">
    <property type="term" value="F:transferase activity"/>
    <property type="evidence" value="ECO:0007669"/>
    <property type="project" value="UniProtKB-KW"/>
</dbReference>
<evidence type="ECO:0000256" key="8">
    <source>
        <dbReference type="SAM" id="SignalP"/>
    </source>
</evidence>
<dbReference type="UniPathway" id="UPA00219"/>
<dbReference type="GO" id="GO:0005576">
    <property type="term" value="C:extracellular region"/>
    <property type="evidence" value="ECO:0007669"/>
    <property type="project" value="TreeGrafter"/>
</dbReference>
<feature type="chain" id="PRO_5020677316" evidence="8">
    <location>
        <begin position="21"/>
        <end position="186"/>
    </location>
</feature>
<dbReference type="OrthoDB" id="9809748at2"/>
<evidence type="ECO:0000256" key="2">
    <source>
        <dbReference type="ARBA" id="ARBA00005992"/>
    </source>
</evidence>
<dbReference type="GO" id="GO:0008360">
    <property type="term" value="P:regulation of cell shape"/>
    <property type="evidence" value="ECO:0007669"/>
    <property type="project" value="UniProtKB-UniRule"/>
</dbReference>
<dbReference type="InterPro" id="IPR038063">
    <property type="entry name" value="Transpep_catalytic_dom"/>
</dbReference>
<dbReference type="AlphaFoldDB" id="A0A4R8DP89"/>
<comment type="caution">
    <text evidence="10">The sequence shown here is derived from an EMBL/GenBank/DDBJ whole genome shotgun (WGS) entry which is preliminary data.</text>
</comment>
<dbReference type="PROSITE" id="PS52029">
    <property type="entry name" value="LD_TPASE"/>
    <property type="match status" value="1"/>
</dbReference>
<proteinExistence type="inferred from homology"/>
<evidence type="ECO:0000256" key="7">
    <source>
        <dbReference type="PROSITE-ProRule" id="PRU01373"/>
    </source>
</evidence>
<dbReference type="EMBL" id="SODV01000001">
    <property type="protein sequence ID" value="TDW99535.1"/>
    <property type="molecule type" value="Genomic_DNA"/>
</dbReference>
<dbReference type="RefSeq" id="WP_133990311.1">
    <property type="nucleotide sequence ID" value="NZ_SODV01000001.1"/>
</dbReference>
<keyword evidence="6 7" id="KW-0961">Cell wall biogenesis/degradation</keyword>
<evidence type="ECO:0000256" key="1">
    <source>
        <dbReference type="ARBA" id="ARBA00004752"/>
    </source>
</evidence>
<dbReference type="SUPFAM" id="SSF141523">
    <property type="entry name" value="L,D-transpeptidase catalytic domain-like"/>
    <property type="match status" value="1"/>
</dbReference>
<dbReference type="Pfam" id="PF03734">
    <property type="entry name" value="YkuD"/>
    <property type="match status" value="1"/>
</dbReference>
<keyword evidence="3" id="KW-0808">Transferase</keyword>
<comment type="pathway">
    <text evidence="1 7">Cell wall biogenesis; peptidoglycan biosynthesis.</text>
</comment>
<dbReference type="Gene3D" id="2.40.440.10">
    <property type="entry name" value="L,D-transpeptidase catalytic domain-like"/>
    <property type="match status" value="1"/>
</dbReference>
<dbReference type="Proteomes" id="UP000294498">
    <property type="component" value="Unassembled WGS sequence"/>
</dbReference>
<dbReference type="InterPro" id="IPR005490">
    <property type="entry name" value="LD_TPept_cat_dom"/>
</dbReference>
<reference evidence="10 11" key="1">
    <citation type="submission" date="2019-03" db="EMBL/GenBank/DDBJ databases">
        <title>Genomic Encyclopedia of Type Strains, Phase IV (KMG-IV): sequencing the most valuable type-strain genomes for metagenomic binning, comparative biology and taxonomic classification.</title>
        <authorList>
            <person name="Goeker M."/>
        </authorList>
    </citation>
    <scope>NUCLEOTIDE SEQUENCE [LARGE SCALE GENOMIC DNA]</scope>
    <source>
        <strain evidence="10 11">DSM 100059</strain>
    </source>
</reference>
<name>A0A4R8DP89_9BACT</name>
<evidence type="ECO:0000256" key="5">
    <source>
        <dbReference type="ARBA" id="ARBA00022984"/>
    </source>
</evidence>
<keyword evidence="5 7" id="KW-0573">Peptidoglycan synthesis</keyword>
<dbReference type="PANTHER" id="PTHR30582">
    <property type="entry name" value="L,D-TRANSPEPTIDASE"/>
    <property type="match status" value="1"/>
</dbReference>
<feature type="domain" description="L,D-TPase catalytic" evidence="9">
    <location>
        <begin position="44"/>
        <end position="186"/>
    </location>
</feature>
<evidence type="ECO:0000313" key="11">
    <source>
        <dbReference type="Proteomes" id="UP000294498"/>
    </source>
</evidence>
<dbReference type="PANTHER" id="PTHR30582:SF2">
    <property type="entry name" value="L,D-TRANSPEPTIDASE YCIB-RELATED"/>
    <property type="match status" value="1"/>
</dbReference>
<evidence type="ECO:0000259" key="9">
    <source>
        <dbReference type="PROSITE" id="PS52029"/>
    </source>
</evidence>
<sequence length="186" mass="20501">MTTIPSGRLLLACSIFCLFASTQICKAQALVSAGAGKVASTTGYLIIVDKAANALYVYNERGRILTYRAVFGEGEPGDKLMEGDNKTPLGLFHVIAKKIHPQWGPFLLLDYPTQDSYRKFNEAKAEGRIPASAHIGGGIGIHGTRWNEDFAVDRLQNWTWGCISVKHEEARYLYDLIPVGTEVLVR</sequence>
<evidence type="ECO:0000313" key="10">
    <source>
        <dbReference type="EMBL" id="TDW99535.1"/>
    </source>
</evidence>
<gene>
    <name evidence="10" type="ORF">EDB95_0545</name>
</gene>
<feature type="signal peptide" evidence="8">
    <location>
        <begin position="1"/>
        <end position="20"/>
    </location>
</feature>
<comment type="similarity">
    <text evidence="2">Belongs to the YkuD family.</text>
</comment>
<dbReference type="GO" id="GO:0071972">
    <property type="term" value="F:peptidoglycan L,D-transpeptidase activity"/>
    <property type="evidence" value="ECO:0007669"/>
    <property type="project" value="TreeGrafter"/>
</dbReference>